<gene>
    <name evidence="5" type="ORF">CVLEPA_LOCUS23161</name>
</gene>
<evidence type="ECO:0000259" key="4">
    <source>
        <dbReference type="SMART" id="SM01046"/>
    </source>
</evidence>
<evidence type="ECO:0000256" key="3">
    <source>
        <dbReference type="SAM" id="MobiDB-lite"/>
    </source>
</evidence>
<dbReference type="InterPro" id="IPR003380">
    <property type="entry name" value="SKI/SNO/DAC"/>
</dbReference>
<comment type="caution">
    <text evidence="5">The sequence shown here is derived from an EMBL/GenBank/DDBJ whole genome shotgun (WGS) entry which is preliminary data.</text>
</comment>
<dbReference type="EMBL" id="CAWYQH010000119">
    <property type="protein sequence ID" value="CAK8690558.1"/>
    <property type="molecule type" value="Genomic_DNA"/>
</dbReference>
<dbReference type="SUPFAM" id="SSF63763">
    <property type="entry name" value="SAND domain-like"/>
    <property type="match status" value="1"/>
</dbReference>
<evidence type="ECO:0000313" key="6">
    <source>
        <dbReference type="Proteomes" id="UP001642483"/>
    </source>
</evidence>
<protein>
    <recommendedName>
        <fullName evidence="4">c-SKI SMAD4-binding domain-containing protein</fullName>
    </recommendedName>
</protein>
<feature type="domain" description="c-SKI SMAD4-binding" evidence="4">
    <location>
        <begin position="180"/>
        <end position="274"/>
    </location>
</feature>
<dbReference type="SUPFAM" id="SSF46955">
    <property type="entry name" value="Putative DNA-binding domain"/>
    <property type="match status" value="1"/>
</dbReference>
<feature type="compositionally biased region" description="Polar residues" evidence="3">
    <location>
        <begin position="477"/>
        <end position="486"/>
    </location>
</feature>
<evidence type="ECO:0000256" key="2">
    <source>
        <dbReference type="SAM" id="Coils"/>
    </source>
</evidence>
<evidence type="ECO:0000313" key="5">
    <source>
        <dbReference type="EMBL" id="CAK8690558.1"/>
    </source>
</evidence>
<feature type="compositionally biased region" description="Basic and acidic residues" evidence="3">
    <location>
        <begin position="491"/>
        <end position="518"/>
    </location>
</feature>
<feature type="compositionally biased region" description="Basic and acidic residues" evidence="3">
    <location>
        <begin position="458"/>
        <end position="473"/>
    </location>
</feature>
<dbReference type="InterPro" id="IPR010919">
    <property type="entry name" value="SAND-like_dom_sf"/>
</dbReference>
<organism evidence="5 6">
    <name type="scientific">Clavelina lepadiformis</name>
    <name type="common">Light-bulb sea squirt</name>
    <name type="synonym">Ascidia lepadiformis</name>
    <dbReference type="NCBI Taxonomy" id="159417"/>
    <lineage>
        <taxon>Eukaryota</taxon>
        <taxon>Metazoa</taxon>
        <taxon>Chordata</taxon>
        <taxon>Tunicata</taxon>
        <taxon>Ascidiacea</taxon>
        <taxon>Aplousobranchia</taxon>
        <taxon>Clavelinidae</taxon>
        <taxon>Clavelina</taxon>
    </lineage>
</organism>
<feature type="coiled-coil region" evidence="2">
    <location>
        <begin position="747"/>
        <end position="834"/>
    </location>
</feature>
<comment type="similarity">
    <text evidence="1">Belongs to the SKI family.</text>
</comment>
<dbReference type="Gene3D" id="3.10.260.20">
    <property type="entry name" value="Ski"/>
    <property type="match status" value="1"/>
</dbReference>
<proteinExistence type="inferred from homology"/>
<dbReference type="InterPro" id="IPR014890">
    <property type="entry name" value="c-SKI_SMAD4-bd_dom"/>
</dbReference>
<reference evidence="5 6" key="1">
    <citation type="submission" date="2024-02" db="EMBL/GenBank/DDBJ databases">
        <authorList>
            <person name="Daric V."/>
            <person name="Darras S."/>
        </authorList>
    </citation>
    <scope>NUCLEOTIDE SEQUENCE [LARGE SCALE GENOMIC DNA]</scope>
</reference>
<accession>A0ABP0GHV8</accession>
<dbReference type="InterPro" id="IPR037000">
    <property type="entry name" value="Ski_DNA-bd_sf"/>
</dbReference>
<dbReference type="InterPro" id="IPR023216">
    <property type="entry name" value="Tscrpt_reg_SKI_SnoN"/>
</dbReference>
<name>A0ABP0GHV8_CLALP</name>
<sequence>MENLRRQSYSESLKTTLNCYQLTSADSLSGPSGYPALAAQLRFEENKLSPPIPQRPLIQIPLLMPNDTSTQRSETTLGGERISCFVVGGEKRLCLPQILTTVLREFSISEINRTCAELHIYCSRCSPDQLDILKVLRILPFNTTQCGLITKTDAERLVSALGVEYHLNAKHDLNNDTTKGIHVYHECFGRGDGIFYPDLYISPDATCIACMDCRITFSPKRFVAHSHRGLEKRTCHWGFDPDHWRSYLLLPKETDSVKRPDLEKSLNVLKARFDVSNPDAEPYSNGSPTSIKRRLGSDYETQHIKRLKDERDETPFLSQHRAAAMYFGFPFGIRPSAFKPWSPTLPIGIPSIPDHLAAHEEALVKALGPMMHERRLLPGYLQFGPPAVVPQQDAVEWANALQKSQVAPNITLAPAEQQKRTASIVMEKERRETSSKSSERDSCRHIIKGEGESSSGRRNFDKHLSPRISDEPPLRGSLSSITSPENLSVRHVSEDSHHPTELHSFKKDALSSDHHVTDPGRANENGLKRTKACGATAKVPYAQSKHEHSVVEATDRHDSTKHHTDCNKVPPLIAINNAVAAASAMLELSSSVKDKKFKSQGSVKRTNSLETLSTESKCTKMSAYKDDKSIPCASSHKLTGGLSIMSNGVPHLITFPHIVPLEDSHKHFKWSFRSSSFIISTAGTQELKMFHSLLENSDCSEAAKEQLLHEVVKMKSRSEEKLDIQERVKRDIESKMECLKITNKLLVQESADAKEQVKLEMERMRNEHNQRLQEANEALAEFSNQLEKPKRSPCESTDATNPQHKLIEKLNKLIADQEAKLDHLQGQVFEEREKRTEAVAKVEELLGSPGRMPFLMDGALSSIIRGSRNLLDEGNGGKPNGLSMNGRKSLETIASSMCRATSVTSSASSVGQCDDDIIDVTTIPKTHSSLHLPSSKDSGIQDMSSV</sequence>
<dbReference type="InterPro" id="IPR009061">
    <property type="entry name" value="DNA-bd_dom_put_sf"/>
</dbReference>
<dbReference type="PANTHER" id="PTHR10005:SF25">
    <property type="entry name" value="SNO ONCOGENE, ISOFORM B"/>
    <property type="match status" value="1"/>
</dbReference>
<dbReference type="Pfam" id="PF08782">
    <property type="entry name" value="c-SKI_SMAD_bind"/>
    <property type="match status" value="1"/>
</dbReference>
<dbReference type="Proteomes" id="UP001642483">
    <property type="component" value="Unassembled WGS sequence"/>
</dbReference>
<keyword evidence="2" id="KW-0175">Coiled coil</keyword>
<dbReference type="Gene3D" id="3.10.390.10">
    <property type="entry name" value="SAND domain-like"/>
    <property type="match status" value="1"/>
</dbReference>
<dbReference type="SMART" id="SM01046">
    <property type="entry name" value="c-SKI_SMAD_bind"/>
    <property type="match status" value="1"/>
</dbReference>
<evidence type="ECO:0000256" key="1">
    <source>
        <dbReference type="ARBA" id="ARBA00009513"/>
    </source>
</evidence>
<feature type="region of interest" description="Disordered" evidence="3">
    <location>
        <begin position="413"/>
        <end position="528"/>
    </location>
</feature>
<feature type="compositionally biased region" description="Basic and acidic residues" evidence="3">
    <location>
        <begin position="426"/>
        <end position="451"/>
    </location>
</feature>
<dbReference type="CDD" id="cd21079">
    <property type="entry name" value="DHD_Ski_Sno"/>
    <property type="match status" value="1"/>
</dbReference>
<dbReference type="PANTHER" id="PTHR10005">
    <property type="entry name" value="SKI ONCOGENE-RELATED"/>
    <property type="match status" value="1"/>
</dbReference>
<dbReference type="Pfam" id="PF02437">
    <property type="entry name" value="Ski_Sno_DHD"/>
    <property type="match status" value="1"/>
</dbReference>
<keyword evidence="6" id="KW-1185">Reference proteome</keyword>
<feature type="region of interest" description="Disordered" evidence="3">
    <location>
        <begin position="927"/>
        <end position="946"/>
    </location>
</feature>